<evidence type="ECO:0000313" key="1">
    <source>
        <dbReference type="EMBL" id="MCG2613961.1"/>
    </source>
</evidence>
<sequence>MNTLEGLPLHSYYKNLQATEKKKYAWKILHEFFEAFDEEGAQETLWFMLSAAMKLESEEVDGKERSNMLFFYDYSMAFYKAVHFLYQEYHQRKGDPVEDIS</sequence>
<proteinExistence type="predicted"/>
<keyword evidence="2" id="KW-1185">Reference proteome</keyword>
<accession>A0ABS9KNS7</accession>
<dbReference type="RefSeq" id="WP_237869930.1">
    <property type="nucleotide sequence ID" value="NZ_JAKLTR010000003.1"/>
</dbReference>
<dbReference type="Proteomes" id="UP001165367">
    <property type="component" value="Unassembled WGS sequence"/>
</dbReference>
<name>A0ABS9KNS7_9BACT</name>
<protein>
    <submittedName>
        <fullName evidence="1">Uncharacterized protein</fullName>
    </submittedName>
</protein>
<comment type="caution">
    <text evidence="1">The sequence shown here is derived from an EMBL/GenBank/DDBJ whole genome shotgun (WGS) entry which is preliminary data.</text>
</comment>
<gene>
    <name evidence="1" type="ORF">LZZ85_06700</name>
</gene>
<organism evidence="1 2">
    <name type="scientific">Terrimonas ginsenosidimutans</name>
    <dbReference type="NCBI Taxonomy" id="2908004"/>
    <lineage>
        <taxon>Bacteria</taxon>
        <taxon>Pseudomonadati</taxon>
        <taxon>Bacteroidota</taxon>
        <taxon>Chitinophagia</taxon>
        <taxon>Chitinophagales</taxon>
        <taxon>Chitinophagaceae</taxon>
        <taxon>Terrimonas</taxon>
    </lineage>
</organism>
<evidence type="ECO:0000313" key="2">
    <source>
        <dbReference type="Proteomes" id="UP001165367"/>
    </source>
</evidence>
<reference evidence="1" key="1">
    <citation type="submission" date="2022-01" db="EMBL/GenBank/DDBJ databases">
        <authorList>
            <person name="Jo J.-H."/>
            <person name="Im W.-T."/>
        </authorList>
    </citation>
    <scope>NUCLEOTIDE SEQUENCE</scope>
    <source>
        <strain evidence="1">NA20</strain>
    </source>
</reference>
<dbReference type="EMBL" id="JAKLTR010000003">
    <property type="protein sequence ID" value="MCG2613961.1"/>
    <property type="molecule type" value="Genomic_DNA"/>
</dbReference>